<sequence>MTRLLPRLTLPLLALAALPAAAQDAAPDPAAKYAQCMELAETRPDRAWELAGQWAGLAGGEPARHCQAVALIGLGEYAEAATRLEKLAEVSRAAEALRAGMLAQAAQAWLMADNAERAYAVQSTALELLPGDPALLTDRALTLVEAGDVRGAIDDLTRVLDARPRDAGALALRASAFRMAGDPVPARADLDRALSIDPAHPAALLEKGILARQSGDVATARAAWLALLDAAPDSPEADTARAHLQVMDGG</sequence>
<name>K9GNY3_9PROT</name>
<proteinExistence type="predicted"/>
<dbReference type="Pfam" id="PF14559">
    <property type="entry name" value="TPR_19"/>
    <property type="match status" value="1"/>
</dbReference>
<gene>
    <name evidence="4" type="ORF">C882_2080</name>
</gene>
<organism evidence="4 5">
    <name type="scientific">Caenispirillum salinarum AK4</name>
    <dbReference type="NCBI Taxonomy" id="1238182"/>
    <lineage>
        <taxon>Bacteria</taxon>
        <taxon>Pseudomonadati</taxon>
        <taxon>Pseudomonadota</taxon>
        <taxon>Alphaproteobacteria</taxon>
        <taxon>Rhodospirillales</taxon>
        <taxon>Novispirillaceae</taxon>
        <taxon>Caenispirillum</taxon>
    </lineage>
</organism>
<keyword evidence="2" id="KW-0802">TPR repeat</keyword>
<dbReference type="InterPro" id="IPR050498">
    <property type="entry name" value="Ycf3"/>
</dbReference>
<dbReference type="SMART" id="SM00028">
    <property type="entry name" value="TPR"/>
    <property type="match status" value="3"/>
</dbReference>
<dbReference type="PANTHER" id="PTHR44858">
    <property type="entry name" value="TETRATRICOPEPTIDE REPEAT PROTEIN 6"/>
    <property type="match status" value="1"/>
</dbReference>
<evidence type="ECO:0000313" key="5">
    <source>
        <dbReference type="Proteomes" id="UP000009881"/>
    </source>
</evidence>
<dbReference type="PANTHER" id="PTHR44858:SF1">
    <property type="entry name" value="UDP-N-ACETYLGLUCOSAMINE--PEPTIDE N-ACETYLGLUCOSAMINYLTRANSFERASE SPINDLY-RELATED"/>
    <property type="match status" value="1"/>
</dbReference>
<dbReference type="InterPro" id="IPR019734">
    <property type="entry name" value="TPR_rpt"/>
</dbReference>
<dbReference type="SUPFAM" id="SSF48452">
    <property type="entry name" value="TPR-like"/>
    <property type="match status" value="1"/>
</dbReference>
<dbReference type="Gene3D" id="1.25.40.10">
    <property type="entry name" value="Tetratricopeptide repeat domain"/>
    <property type="match status" value="2"/>
</dbReference>
<evidence type="ECO:0000256" key="1">
    <source>
        <dbReference type="ARBA" id="ARBA00022737"/>
    </source>
</evidence>
<feature type="signal peptide" evidence="3">
    <location>
        <begin position="1"/>
        <end position="22"/>
    </location>
</feature>
<evidence type="ECO:0000256" key="3">
    <source>
        <dbReference type="SAM" id="SignalP"/>
    </source>
</evidence>
<dbReference type="InterPro" id="IPR011990">
    <property type="entry name" value="TPR-like_helical_dom_sf"/>
</dbReference>
<feature type="chain" id="PRO_5003929527" evidence="3">
    <location>
        <begin position="23"/>
        <end position="250"/>
    </location>
</feature>
<dbReference type="EMBL" id="ANHY01000022">
    <property type="protein sequence ID" value="EKV26857.1"/>
    <property type="molecule type" value="Genomic_DNA"/>
</dbReference>
<dbReference type="STRING" id="1238182.C882_2080"/>
<dbReference type="eggNOG" id="COG0457">
    <property type="taxonomic scope" value="Bacteria"/>
</dbReference>
<keyword evidence="3" id="KW-0732">Signal</keyword>
<dbReference type="Pfam" id="PF13371">
    <property type="entry name" value="TPR_9"/>
    <property type="match status" value="1"/>
</dbReference>
<reference evidence="4 5" key="1">
    <citation type="journal article" date="2013" name="Genome Announc.">
        <title>Draft Genome Sequence of an Alphaproteobacterium, Caenispirillum salinarum AK4(T), Isolated from a Solar Saltern.</title>
        <authorList>
            <person name="Khatri I."/>
            <person name="Singh A."/>
            <person name="Korpole S."/>
            <person name="Pinnaka A.K."/>
            <person name="Subramanian S."/>
        </authorList>
    </citation>
    <scope>NUCLEOTIDE SEQUENCE [LARGE SCALE GENOMIC DNA]</scope>
    <source>
        <strain evidence="4 5">AK4</strain>
    </source>
</reference>
<dbReference type="AlphaFoldDB" id="K9GNY3"/>
<evidence type="ECO:0000256" key="2">
    <source>
        <dbReference type="ARBA" id="ARBA00022803"/>
    </source>
</evidence>
<dbReference type="OrthoDB" id="8480494at2"/>
<dbReference type="Proteomes" id="UP000009881">
    <property type="component" value="Unassembled WGS sequence"/>
</dbReference>
<keyword evidence="5" id="KW-1185">Reference proteome</keyword>
<dbReference type="RefSeq" id="WP_009542476.1">
    <property type="nucleotide sequence ID" value="NZ_ANHY01000022.1"/>
</dbReference>
<comment type="caution">
    <text evidence="4">The sequence shown here is derived from an EMBL/GenBank/DDBJ whole genome shotgun (WGS) entry which is preliminary data.</text>
</comment>
<protein>
    <submittedName>
        <fullName evidence="4">TPR repeat protein</fullName>
    </submittedName>
</protein>
<evidence type="ECO:0000313" key="4">
    <source>
        <dbReference type="EMBL" id="EKV26857.1"/>
    </source>
</evidence>
<keyword evidence="1" id="KW-0677">Repeat</keyword>
<accession>K9GNY3</accession>